<evidence type="ECO:0000313" key="4">
    <source>
        <dbReference type="Proteomes" id="UP000281468"/>
    </source>
</evidence>
<dbReference type="Gene3D" id="2.30.110.10">
    <property type="entry name" value="Electron Transport, Fmn-binding Protein, Chain A"/>
    <property type="match status" value="1"/>
</dbReference>
<dbReference type="PANTHER" id="PTHR28040">
    <property type="entry name" value="PYRIDOXAMINE 5'-PHOSPHATE OXIDASE YLR456W HOMOLOG-RELATED"/>
    <property type="match status" value="1"/>
</dbReference>
<feature type="compositionally biased region" description="Polar residues" evidence="1">
    <location>
        <begin position="41"/>
        <end position="54"/>
    </location>
</feature>
<dbReference type="Pfam" id="PF01243">
    <property type="entry name" value="PNPOx_N"/>
    <property type="match status" value="1"/>
</dbReference>
<evidence type="ECO:0000256" key="1">
    <source>
        <dbReference type="SAM" id="MobiDB-lite"/>
    </source>
</evidence>
<dbReference type="GO" id="GO:0005737">
    <property type="term" value="C:cytoplasm"/>
    <property type="evidence" value="ECO:0007669"/>
    <property type="project" value="TreeGrafter"/>
</dbReference>
<feature type="compositionally biased region" description="Polar residues" evidence="1">
    <location>
        <begin position="289"/>
        <end position="299"/>
    </location>
</feature>
<dbReference type="InterPro" id="IPR012349">
    <property type="entry name" value="Split_barrel_FMN-bd"/>
</dbReference>
<dbReference type="GO" id="GO:0005634">
    <property type="term" value="C:nucleus"/>
    <property type="evidence" value="ECO:0007669"/>
    <property type="project" value="TreeGrafter"/>
</dbReference>
<dbReference type="SUPFAM" id="SSF50475">
    <property type="entry name" value="FMN-binding split barrel"/>
    <property type="match status" value="1"/>
</dbReference>
<evidence type="ECO:0000313" key="3">
    <source>
        <dbReference type="EMBL" id="RMY68856.1"/>
    </source>
</evidence>
<feature type="region of interest" description="Disordered" evidence="1">
    <location>
        <begin position="185"/>
        <end position="206"/>
    </location>
</feature>
<feature type="domain" description="Pyridoxamine 5'-phosphate oxidase N-terminal" evidence="2">
    <location>
        <begin position="100"/>
        <end position="243"/>
    </location>
</feature>
<organism evidence="3 4">
    <name type="scientific">Hortaea werneckii</name>
    <name type="common">Black yeast</name>
    <name type="synonym">Cladosporium werneckii</name>
    <dbReference type="NCBI Taxonomy" id="91943"/>
    <lineage>
        <taxon>Eukaryota</taxon>
        <taxon>Fungi</taxon>
        <taxon>Dikarya</taxon>
        <taxon>Ascomycota</taxon>
        <taxon>Pezizomycotina</taxon>
        <taxon>Dothideomycetes</taxon>
        <taxon>Dothideomycetidae</taxon>
        <taxon>Mycosphaerellales</taxon>
        <taxon>Teratosphaeriaceae</taxon>
        <taxon>Hortaea</taxon>
    </lineage>
</organism>
<accession>A0A3M7DY37</accession>
<dbReference type="VEuPathDB" id="FungiDB:BTJ68_03584"/>
<feature type="region of interest" description="Disordered" evidence="1">
    <location>
        <begin position="254"/>
        <end position="308"/>
    </location>
</feature>
<comment type="caution">
    <text evidence="3">The sequence shown here is derived from an EMBL/GenBank/DDBJ whole genome shotgun (WGS) entry which is preliminary data.</text>
</comment>
<dbReference type="InterPro" id="IPR011576">
    <property type="entry name" value="Pyridox_Oxase_N"/>
</dbReference>
<feature type="compositionally biased region" description="Gly residues" evidence="1">
    <location>
        <begin position="256"/>
        <end position="288"/>
    </location>
</feature>
<sequence>MRKSTCGPVDQGQICNCSSTASGARRSGKHIRQANERTKKTQTTEASHPASSTTHHPKLDIAASAIPSTPTITTTIMTDAQPPLTWEGSASSNPIVSDTLPDEVITCLQNSRFLHLATALNNRPHVSLMNYTYLPTHPFTSHPTQLPLAGPLIIMTSNPASKKTLNLLQNHNVSLLVHDWVSSRPPHLTGERERSPTGGAGGGRASSLANMLMQMNSAAVSSISATMNGEAVVLEAGTEEEKWCREQHLLNNTFEAGGGGGGGGGEVSGSVGTGMGNGTDGPQAGGQGSVLSTSPSQPRSGDGGRSSYIEDQDVRVVVVRIRDGRISDWKGGVKDFVLSHAGEDGEGGRGIVNGVGH</sequence>
<gene>
    <name evidence="3" type="ORF">D0862_14939</name>
</gene>
<protein>
    <recommendedName>
        <fullName evidence="2">Pyridoxamine 5'-phosphate oxidase N-terminal domain-containing protein</fullName>
    </recommendedName>
</protein>
<reference evidence="3 4" key="1">
    <citation type="journal article" date="2018" name="BMC Genomics">
        <title>Genomic evidence for intraspecific hybridization in a clonal and extremely halotolerant yeast.</title>
        <authorList>
            <person name="Gostincar C."/>
            <person name="Stajich J.E."/>
            <person name="Zupancic J."/>
            <person name="Zalar P."/>
            <person name="Gunde-Cimerman N."/>
        </authorList>
    </citation>
    <scope>NUCLEOTIDE SEQUENCE [LARGE SCALE GENOMIC DNA]</scope>
    <source>
        <strain evidence="3 4">EXF-171</strain>
    </source>
</reference>
<proteinExistence type="predicted"/>
<evidence type="ECO:0000259" key="2">
    <source>
        <dbReference type="Pfam" id="PF01243"/>
    </source>
</evidence>
<dbReference type="AlphaFoldDB" id="A0A3M7DY37"/>
<dbReference type="PANTHER" id="PTHR28040:SF1">
    <property type="entry name" value="PYRIDOXAMINE 5'-PHOSPHATE OXIDASE YLR456W HOMOLOG-RELATED"/>
    <property type="match status" value="1"/>
</dbReference>
<dbReference type="Proteomes" id="UP000281468">
    <property type="component" value="Unassembled WGS sequence"/>
</dbReference>
<feature type="region of interest" description="Disordered" evidence="1">
    <location>
        <begin position="18"/>
        <end position="60"/>
    </location>
</feature>
<dbReference type="InterPro" id="IPR052841">
    <property type="entry name" value="PMP_oxidase-like"/>
</dbReference>
<name>A0A3M7DY37_HORWE</name>
<dbReference type="EMBL" id="QWIQ01001180">
    <property type="protein sequence ID" value="RMY68856.1"/>
    <property type="molecule type" value="Genomic_DNA"/>
</dbReference>